<evidence type="ECO:0000313" key="2">
    <source>
        <dbReference type="Proteomes" id="UP001500945"/>
    </source>
</evidence>
<keyword evidence="2" id="KW-1185">Reference proteome</keyword>
<dbReference type="Proteomes" id="UP001500945">
    <property type="component" value="Unassembled WGS sequence"/>
</dbReference>
<proteinExistence type="predicted"/>
<comment type="caution">
    <text evidence="1">The sequence shown here is derived from an EMBL/GenBank/DDBJ whole genome shotgun (WGS) entry which is preliminary data.</text>
</comment>
<evidence type="ECO:0008006" key="3">
    <source>
        <dbReference type="Google" id="ProtNLM"/>
    </source>
</evidence>
<sequence>MAPNDTGVMTTSTLWTTVKDELRERREARAALNTLRADLAHYRTPHEIDDLLASVDAQDTPEAEMIRGILMENLRAYHQRRTVSA</sequence>
<protein>
    <recommendedName>
        <fullName evidence="3">Antitoxin VbhA domain-containing protein</fullName>
    </recommendedName>
</protein>
<dbReference type="EMBL" id="BAABGM010000024">
    <property type="protein sequence ID" value="GAA4411788.1"/>
    <property type="molecule type" value="Genomic_DNA"/>
</dbReference>
<reference evidence="2" key="1">
    <citation type="journal article" date="2019" name="Int. J. Syst. Evol. Microbiol.">
        <title>The Global Catalogue of Microorganisms (GCM) 10K type strain sequencing project: providing services to taxonomists for standard genome sequencing and annotation.</title>
        <authorList>
            <consortium name="The Broad Institute Genomics Platform"/>
            <consortium name="The Broad Institute Genome Sequencing Center for Infectious Disease"/>
            <person name="Wu L."/>
            <person name="Ma J."/>
        </authorList>
    </citation>
    <scope>NUCLEOTIDE SEQUENCE [LARGE SCALE GENOMIC DNA]</scope>
    <source>
        <strain evidence="2">JCM 17809</strain>
    </source>
</reference>
<name>A0ABP8KPG0_9MICO</name>
<accession>A0ABP8KPG0</accession>
<organism evidence="1 2">
    <name type="scientific">Fodinibacter luteus</name>
    <dbReference type="NCBI Taxonomy" id="552064"/>
    <lineage>
        <taxon>Bacteria</taxon>
        <taxon>Bacillati</taxon>
        <taxon>Actinomycetota</taxon>
        <taxon>Actinomycetes</taxon>
        <taxon>Micrococcales</taxon>
        <taxon>Intrasporangiaceae</taxon>
        <taxon>Fodinibacter (ex Wang et al. 2009)</taxon>
    </lineage>
</organism>
<gene>
    <name evidence="1" type="ORF">GCM10023168_32950</name>
</gene>
<evidence type="ECO:0000313" key="1">
    <source>
        <dbReference type="EMBL" id="GAA4411788.1"/>
    </source>
</evidence>